<dbReference type="Pfam" id="PF00454">
    <property type="entry name" value="PI3_PI4_kinase"/>
    <property type="match status" value="1"/>
</dbReference>
<dbReference type="InterPro" id="IPR011009">
    <property type="entry name" value="Kinase-like_dom_sf"/>
</dbReference>
<evidence type="ECO:0000313" key="16">
    <source>
        <dbReference type="Proteomes" id="UP000242381"/>
    </source>
</evidence>
<dbReference type="PROSITE" id="PS51190">
    <property type="entry name" value="FATC"/>
    <property type="match status" value="1"/>
</dbReference>
<evidence type="ECO:0000259" key="14">
    <source>
        <dbReference type="PROSITE" id="PS51190"/>
    </source>
</evidence>
<dbReference type="Pfam" id="PF15785">
    <property type="entry name" value="SMG1"/>
    <property type="match status" value="1"/>
</dbReference>
<dbReference type="InterPro" id="IPR057564">
    <property type="entry name" value="HEAT_ATR"/>
</dbReference>
<comment type="catalytic activity">
    <reaction evidence="10">
        <text>L-seryl-[protein] + ATP = O-phospho-L-seryl-[protein] + ADP + H(+)</text>
        <dbReference type="Rhea" id="RHEA:17989"/>
        <dbReference type="Rhea" id="RHEA-COMP:9863"/>
        <dbReference type="Rhea" id="RHEA-COMP:11604"/>
        <dbReference type="ChEBI" id="CHEBI:15378"/>
        <dbReference type="ChEBI" id="CHEBI:29999"/>
        <dbReference type="ChEBI" id="CHEBI:30616"/>
        <dbReference type="ChEBI" id="CHEBI:83421"/>
        <dbReference type="ChEBI" id="CHEBI:456216"/>
        <dbReference type="EC" id="2.7.11.1"/>
    </reaction>
</comment>
<protein>
    <recommendedName>
        <fullName evidence="2">non-specific serine/threonine protein kinase</fullName>
        <ecNumber evidence="2">2.7.11.1</ecNumber>
    </recommendedName>
</protein>
<dbReference type="PROSITE" id="PS00916">
    <property type="entry name" value="PI3_4_KINASE_2"/>
    <property type="match status" value="1"/>
</dbReference>
<keyword evidence="8" id="KW-0866">Nonsense-mediated mRNA decay</keyword>
<feature type="compositionally biased region" description="Basic and acidic residues" evidence="11">
    <location>
        <begin position="2220"/>
        <end position="2233"/>
    </location>
</feature>
<accession>A0A1X0RQJ9</accession>
<dbReference type="GO" id="GO:0000184">
    <property type="term" value="P:nuclear-transcribed mRNA catabolic process, nonsense-mediated decay"/>
    <property type="evidence" value="ECO:0007669"/>
    <property type="project" value="UniProtKB-KW"/>
</dbReference>
<dbReference type="InterPro" id="IPR031559">
    <property type="entry name" value="SMG1"/>
</dbReference>
<dbReference type="InterPro" id="IPR003152">
    <property type="entry name" value="FATC_dom"/>
</dbReference>
<dbReference type="CDD" id="cd05170">
    <property type="entry name" value="PIKKc_SMG1"/>
    <property type="match status" value="1"/>
</dbReference>
<evidence type="ECO:0000256" key="3">
    <source>
        <dbReference type="ARBA" id="ARBA00022527"/>
    </source>
</evidence>
<dbReference type="Pfam" id="PF02260">
    <property type="entry name" value="FATC"/>
    <property type="match status" value="1"/>
</dbReference>
<evidence type="ECO:0000256" key="9">
    <source>
        <dbReference type="ARBA" id="ARBA00047899"/>
    </source>
</evidence>
<feature type="domain" description="PI3K/PI4K catalytic" evidence="12">
    <location>
        <begin position="1836"/>
        <end position="2178"/>
    </location>
</feature>
<dbReference type="SMART" id="SM01343">
    <property type="entry name" value="FATC"/>
    <property type="match status" value="1"/>
</dbReference>
<dbReference type="PROSITE" id="PS51189">
    <property type="entry name" value="FAT"/>
    <property type="match status" value="1"/>
</dbReference>
<feature type="domain" description="FATC" evidence="14">
    <location>
        <begin position="2427"/>
        <end position="2459"/>
    </location>
</feature>
<feature type="region of interest" description="Disordered" evidence="11">
    <location>
        <begin position="2200"/>
        <end position="2236"/>
    </location>
</feature>
<dbReference type="InterPro" id="IPR016024">
    <property type="entry name" value="ARM-type_fold"/>
</dbReference>
<dbReference type="EC" id="2.7.11.1" evidence="2"/>
<gene>
    <name evidence="15" type="ORF">BCV71DRAFT_293766</name>
</gene>
<evidence type="ECO:0000259" key="13">
    <source>
        <dbReference type="PROSITE" id="PS51189"/>
    </source>
</evidence>
<dbReference type="Gene3D" id="3.30.1010.10">
    <property type="entry name" value="Phosphatidylinositol 3-kinase Catalytic Subunit, Chain A, domain 4"/>
    <property type="match status" value="1"/>
</dbReference>
<dbReference type="PROSITE" id="PS50290">
    <property type="entry name" value="PI3_4_KINASE_3"/>
    <property type="match status" value="1"/>
</dbReference>
<dbReference type="GO" id="GO:0004674">
    <property type="term" value="F:protein serine/threonine kinase activity"/>
    <property type="evidence" value="ECO:0007669"/>
    <property type="project" value="UniProtKB-KW"/>
</dbReference>
<dbReference type="OMA" id="ETHKVRI"/>
<sequence length="2459" mass="284246">MSFKKHNSYGAASHHNRNGQRGSNRERHSRQRPSYEQDTIDSRAIQILRRILNDDDDANFTHRINNITQLIKLLEEARNASTVNTLQFRQEQMKLLDICIHDERLRRMIEMPKAPSSMKQMLVKVVSGLACYTRLDLALSWIFDRLSVWPDLDRSLADIKKDHEWKKWLLCLLNQVLLDSAADQYTYRQTMEMSPTILEGVLSFLDSMESFEYLPTIIDILIVFSNQYPDLFAQRFTDIVDLLVGWNMDASVPDSKKSIIISSFSKFDRFWMNDLAFIMELLNHLLTDVESAIGDLRSLYRKDMKEYKQRWDSCMNIFSCYYNVLKAVISCTSSYQVYNDKNMIESPLDLLLPKTLHVVTDALSLLPDIHWIEMSRNILLLFISSNPIKYRRYQYQIYLYLGEQTELESSADPLKYIEVLMKFFDLWKLDIDKDILHRMLDVNISPLLALRQKYPENKKLKTLVLALLRSLLRARTSAESRASINQKLVEHFEKQKLAMKKPSMYDESLKSFSSTTALLERNHYDVIHKSMDVENTIPGTIADIQLFGYLLLDIARIWPEYSFKNLLVSAKMLCMAWAFDHCDVFVFMLRMLFDYWSSTRFMLNDENGFDIMCCIVSDVMNNWIKLTLESRRLLCDLAQGILTTVCNMEVIQFDPTGHLKPIIHRFISAASIERNKDIKESMLNVITYYCQLCGSADMTAPILRLIQTSINDPYLKIQDASKDLVTSLNPFLISQISKVEDNALLSIQNAIMATPHTGTFRPVHYEIVMKHLGMGKHLVGTNDTAIVDQASTTEWARRLLHHCDAIGNLKNTFLFSELCEDIPKSEIVHLMNNHETVLYYWAMWESARYCILSRLRTPFGNPQQTLAAFERTLNSLITDATELDSNKSISLQYILLLLDRLELQISNATDGCATGTLPAVPRPSLVFFRTNKKTCKDYFSRIRPMMINGAKLVRNEHLLIVHTIKTLKEMEYTIPVNPIPWFKEVNEYMRDLVEVCIRKKYTDMINGLQSWYKKVIRKAYQISSEFKENWTFEGCIGPLQKRSDMANNSTVGSWFQVAAYFAYGRDEQAIKLLSHLKAIVVTDDYGIIRMLNRQAIDFYTCLEDYDSISALLASDPMVADDYIYQSLCAFNSEEKIVKDQQKAFYDMQEYVKTAPLETCIELSRLDTFRQWLIPNLDQNDEITMRLTGKMLNAVKGGISSNITNLMELQLLYTGWEHLVASARDWYKLETENTTCPVYETKRWAHLSTFFESLYNLNEGEHANPTVTQYLGSIQLHTAKIARKYNNISLAEKLIEKAAQFPSTKYNALYERAKIQFNQFEYTQAMDTLNGILSHIVSAPEHKELKSKTYRNIARYLKSSPEDKVSDLLGKLNSNLVKRTATELQSSVEASIDYALEKSIETDTVDGRPWFEYATHHYKQGWRILDELTHSESTMTIVVWAKNQIQANLQSTDQIVDAKQTEQMIIDLLLKYSSSTGSSSISSSQSFMSNLRQLVPFLKPDNETAIVTTLEKLQRIIIDKFQASAQAYFRYLSLDIHIPHHDEMSNTSMVTTATLRLLRILSKYGTALQSVYQEYSDTVRIDLWKRVTPQLFAQLNHPNEFVRQMITKLICRICDEYPRDVIYDVIVSSSSSKTNRDTKQMLNKIANRMMEHNELLWVSTSRMAEEIQKMTILVEEDMMNTIGDLQFEVMRQFNELDKEIVRLDKSVPDEAKKEKTFFELYYNLMKPIISTIDRFIKSIHGFEISERLTPHQQWFVKTYGKDIQEAFTLLQKPKGIKEYRQGWECFQQLHRSLMEETHKVRILELAHVSPYLHNLKSTSIGMPGYHNPDSNCFIESFSSSVVILPTKTKPKKLDFKGSDGKKYSYLFKGHEDLHLDERIMQLLTTTNGLLSENERTALRGMRARTYAVIPLGDRSGMIQWVDEATPLYALFKKWQKRESAAHIMLNNDKPNEAVLHALSLRPTECFANKVYSALKAAGLRVSSNRKHWPKHILKKVYLELLKETPEDLLEKEFYYSSSNAEEWINKTTSFARSLAVTSMIGYIIGLGDRHLDNMLVDFRSGEMIHIDYNVCFEKGRRLRVPELVPYRLTQNLHAALGITGVDGPFRTAAEETLCVLRKHKEVLITLLDAFVYDPLVDWEYEAEEVGHRQMKELQRGLGLIAVHINRQQTQLEQEHQTVARNMTALEESLDRWHLFGSEYMNEEADEEGGEEEEEDSDSEGDDHQPENDPHHSENEATVYRVPMYVLNKVKDRLLCVKSVVSRSRSPLEGILPLLESIIIIETDDDNELRPAQKAAKSVLDTLIAMECQLKKLDKQIDLNQGYESEWTYTQLSDFVKLINKLYAEYASSLKILEEFGPDNKASSNMNVTTTTDELKPSGEVADEETEYEEQNNGTITSQQNKPPKNTHVAKIMKRIRSKLEGVDFGVQHKMSVSEQVSKTIEQATSVDNLCLMYEGWTSWV</sequence>
<name>A0A1X0RQJ9_RHIZD</name>
<dbReference type="EMBL" id="KV921486">
    <property type="protein sequence ID" value="ORE14178.1"/>
    <property type="molecule type" value="Genomic_DNA"/>
</dbReference>
<dbReference type="PANTHER" id="PTHR11139">
    <property type="entry name" value="ATAXIA TELANGIECTASIA MUTATED ATM -RELATED"/>
    <property type="match status" value="1"/>
</dbReference>
<keyword evidence="3" id="KW-0723">Serine/threonine-protein kinase</keyword>
<dbReference type="Pfam" id="PF23593">
    <property type="entry name" value="HEAT_ATR"/>
    <property type="match status" value="1"/>
</dbReference>
<evidence type="ECO:0000256" key="2">
    <source>
        <dbReference type="ARBA" id="ARBA00012513"/>
    </source>
</evidence>
<proteinExistence type="inferred from homology"/>
<evidence type="ECO:0000259" key="12">
    <source>
        <dbReference type="PROSITE" id="PS50290"/>
    </source>
</evidence>
<feature type="compositionally biased region" description="Acidic residues" evidence="11">
    <location>
        <begin position="2379"/>
        <end position="2388"/>
    </location>
</feature>
<keyword evidence="5" id="KW-0547">Nucleotide-binding</keyword>
<feature type="region of interest" description="Disordered" evidence="11">
    <location>
        <begin position="2361"/>
        <end position="2405"/>
    </location>
</feature>
<dbReference type="PANTHER" id="PTHR11139:SF71">
    <property type="entry name" value="SERINE_THREONINE-PROTEIN KINASE SMG1"/>
    <property type="match status" value="1"/>
</dbReference>
<feature type="domain" description="FAT" evidence="13">
    <location>
        <begin position="1081"/>
        <end position="1630"/>
    </location>
</feature>
<dbReference type="InterPro" id="IPR014009">
    <property type="entry name" value="PIK_FAT"/>
</dbReference>
<evidence type="ECO:0000256" key="10">
    <source>
        <dbReference type="ARBA" id="ARBA00048679"/>
    </source>
</evidence>
<dbReference type="GO" id="GO:0035556">
    <property type="term" value="P:intracellular signal transduction"/>
    <property type="evidence" value="ECO:0007669"/>
    <property type="project" value="UniProtKB-ARBA"/>
</dbReference>
<dbReference type="Gene3D" id="1.10.1070.11">
    <property type="entry name" value="Phosphatidylinositol 3-/4-kinase, catalytic domain"/>
    <property type="match status" value="1"/>
</dbReference>
<comment type="catalytic activity">
    <reaction evidence="9">
        <text>L-threonyl-[protein] + ATP = O-phospho-L-threonyl-[protein] + ADP + H(+)</text>
        <dbReference type="Rhea" id="RHEA:46608"/>
        <dbReference type="Rhea" id="RHEA-COMP:11060"/>
        <dbReference type="Rhea" id="RHEA-COMP:11605"/>
        <dbReference type="ChEBI" id="CHEBI:15378"/>
        <dbReference type="ChEBI" id="CHEBI:30013"/>
        <dbReference type="ChEBI" id="CHEBI:30616"/>
        <dbReference type="ChEBI" id="CHEBI:61977"/>
        <dbReference type="ChEBI" id="CHEBI:456216"/>
        <dbReference type="EC" id="2.7.11.1"/>
    </reaction>
</comment>
<feature type="region of interest" description="Disordered" evidence="11">
    <location>
        <begin position="1"/>
        <end position="38"/>
    </location>
</feature>
<evidence type="ECO:0000256" key="6">
    <source>
        <dbReference type="ARBA" id="ARBA00022777"/>
    </source>
</evidence>
<evidence type="ECO:0000256" key="5">
    <source>
        <dbReference type="ARBA" id="ARBA00022741"/>
    </source>
</evidence>
<dbReference type="GO" id="GO:0005634">
    <property type="term" value="C:nucleus"/>
    <property type="evidence" value="ECO:0007669"/>
    <property type="project" value="TreeGrafter"/>
</dbReference>
<dbReference type="InterPro" id="IPR050517">
    <property type="entry name" value="DDR_Repair_Kinase"/>
</dbReference>
<dbReference type="VEuPathDB" id="FungiDB:BCV72DRAFT_226146"/>
<feature type="compositionally biased region" description="Polar residues" evidence="11">
    <location>
        <begin position="2361"/>
        <end position="2370"/>
    </location>
</feature>
<dbReference type="InterPro" id="IPR039414">
    <property type="entry name" value="SMG1_PIKKc"/>
</dbReference>
<dbReference type="InterPro" id="IPR018936">
    <property type="entry name" value="PI3/4_kinase_CS"/>
</dbReference>
<organism evidence="15 16">
    <name type="scientific">Rhizopus microsporus</name>
    <dbReference type="NCBI Taxonomy" id="58291"/>
    <lineage>
        <taxon>Eukaryota</taxon>
        <taxon>Fungi</taxon>
        <taxon>Fungi incertae sedis</taxon>
        <taxon>Mucoromycota</taxon>
        <taxon>Mucoromycotina</taxon>
        <taxon>Mucoromycetes</taxon>
        <taxon>Mucorales</taxon>
        <taxon>Mucorineae</taxon>
        <taxon>Rhizopodaceae</taxon>
        <taxon>Rhizopus</taxon>
    </lineage>
</organism>
<keyword evidence="4" id="KW-0808">Transferase</keyword>
<evidence type="ECO:0000256" key="4">
    <source>
        <dbReference type="ARBA" id="ARBA00022679"/>
    </source>
</evidence>
<dbReference type="InterPro" id="IPR036940">
    <property type="entry name" value="PI3/4_kinase_cat_sf"/>
</dbReference>
<feature type="compositionally biased region" description="Polar residues" evidence="11">
    <location>
        <begin position="2389"/>
        <end position="2402"/>
    </location>
</feature>
<dbReference type="Proteomes" id="UP000242381">
    <property type="component" value="Unassembled WGS sequence"/>
</dbReference>
<evidence type="ECO:0000256" key="1">
    <source>
        <dbReference type="ARBA" id="ARBA00011031"/>
    </source>
</evidence>
<dbReference type="InterPro" id="IPR000403">
    <property type="entry name" value="PI3/4_kinase_cat_dom"/>
</dbReference>
<feature type="compositionally biased region" description="Acidic residues" evidence="11">
    <location>
        <begin position="2200"/>
        <end position="2219"/>
    </location>
</feature>
<comment type="similarity">
    <text evidence="1">Belongs to the PI3/PI4-kinase family.</text>
</comment>
<evidence type="ECO:0000256" key="11">
    <source>
        <dbReference type="SAM" id="MobiDB-lite"/>
    </source>
</evidence>
<dbReference type="GO" id="GO:0005524">
    <property type="term" value="F:ATP binding"/>
    <property type="evidence" value="ECO:0007669"/>
    <property type="project" value="UniProtKB-KW"/>
</dbReference>
<dbReference type="SUPFAM" id="SSF48371">
    <property type="entry name" value="ARM repeat"/>
    <property type="match status" value="1"/>
</dbReference>
<keyword evidence="6" id="KW-0418">Kinase</keyword>
<reference evidence="15 16" key="1">
    <citation type="journal article" date="2016" name="Proc. Natl. Acad. Sci. U.S.A.">
        <title>Lipid metabolic changes in an early divergent fungus govern the establishment of a mutualistic symbiosis with endobacteria.</title>
        <authorList>
            <person name="Lastovetsky O.A."/>
            <person name="Gaspar M.L."/>
            <person name="Mondo S.J."/>
            <person name="LaButti K.M."/>
            <person name="Sandor L."/>
            <person name="Grigoriev I.V."/>
            <person name="Henry S.A."/>
            <person name="Pawlowska T.E."/>
        </authorList>
    </citation>
    <scope>NUCLEOTIDE SEQUENCE [LARGE SCALE GENOMIC DNA]</scope>
    <source>
        <strain evidence="15 16">ATCC 11559</strain>
    </source>
</reference>
<evidence type="ECO:0000256" key="7">
    <source>
        <dbReference type="ARBA" id="ARBA00022840"/>
    </source>
</evidence>
<dbReference type="SUPFAM" id="SSF56112">
    <property type="entry name" value="Protein kinase-like (PK-like)"/>
    <property type="match status" value="1"/>
</dbReference>
<evidence type="ECO:0000256" key="8">
    <source>
        <dbReference type="ARBA" id="ARBA00023161"/>
    </source>
</evidence>
<evidence type="ECO:0000313" key="15">
    <source>
        <dbReference type="EMBL" id="ORE14178.1"/>
    </source>
</evidence>
<keyword evidence="7" id="KW-0067">ATP-binding</keyword>
<dbReference type="SMART" id="SM00146">
    <property type="entry name" value="PI3Kc"/>
    <property type="match status" value="1"/>
</dbReference>